<evidence type="ECO:0000256" key="5">
    <source>
        <dbReference type="ARBA" id="ARBA00022729"/>
    </source>
</evidence>
<evidence type="ECO:0000256" key="6">
    <source>
        <dbReference type="ARBA" id="ARBA00023157"/>
    </source>
</evidence>
<evidence type="ECO:0000256" key="2">
    <source>
        <dbReference type="ARBA" id="ARBA00008127"/>
    </source>
</evidence>
<sequence length="130" mass="14334">MNIINSHISSLLIFSIKEIVIAILLLSPISYSLNPKHETLDSTRDVLVEEKSRLGSMPPSCYNKCNQCHPCMAVQVPSHNVVDSSGGVTRTQAKSMDTVESSLSSAESSRYSNYKPLGWKCRCGGHFYNP</sequence>
<evidence type="ECO:0000313" key="10">
    <source>
        <dbReference type="Proteomes" id="UP000823775"/>
    </source>
</evidence>
<evidence type="ECO:0000256" key="8">
    <source>
        <dbReference type="SAM" id="Phobius"/>
    </source>
</evidence>
<comment type="caution">
    <text evidence="9">The sequence shown here is derived from an EMBL/GenBank/DDBJ whole genome shotgun (WGS) entry which is preliminary data.</text>
</comment>
<keyword evidence="8" id="KW-1133">Transmembrane helix</keyword>
<comment type="similarity">
    <text evidence="2 7">Belongs to the plant cysteine rich small secretory peptide family. Epidermal patterning factor subfamily.</text>
</comment>
<keyword evidence="6" id="KW-1015">Disulfide bond</keyword>
<dbReference type="Proteomes" id="UP000823775">
    <property type="component" value="Unassembled WGS sequence"/>
</dbReference>
<keyword evidence="10" id="KW-1185">Reference proteome</keyword>
<keyword evidence="8" id="KW-0812">Transmembrane</keyword>
<keyword evidence="8" id="KW-0472">Membrane</keyword>
<reference evidence="9 10" key="1">
    <citation type="journal article" date="2021" name="BMC Genomics">
        <title>Datura genome reveals duplications of psychoactive alkaloid biosynthetic genes and high mutation rate following tissue culture.</title>
        <authorList>
            <person name="Rajewski A."/>
            <person name="Carter-House D."/>
            <person name="Stajich J."/>
            <person name="Litt A."/>
        </authorList>
    </citation>
    <scope>NUCLEOTIDE SEQUENCE [LARGE SCALE GENOMIC DNA]</scope>
    <source>
        <strain evidence="9">AR-01</strain>
    </source>
</reference>
<organism evidence="9 10">
    <name type="scientific">Datura stramonium</name>
    <name type="common">Jimsonweed</name>
    <name type="synonym">Common thornapple</name>
    <dbReference type="NCBI Taxonomy" id="4076"/>
    <lineage>
        <taxon>Eukaryota</taxon>
        <taxon>Viridiplantae</taxon>
        <taxon>Streptophyta</taxon>
        <taxon>Embryophyta</taxon>
        <taxon>Tracheophyta</taxon>
        <taxon>Spermatophyta</taxon>
        <taxon>Magnoliopsida</taxon>
        <taxon>eudicotyledons</taxon>
        <taxon>Gunneridae</taxon>
        <taxon>Pentapetalae</taxon>
        <taxon>asterids</taxon>
        <taxon>lamiids</taxon>
        <taxon>Solanales</taxon>
        <taxon>Solanaceae</taxon>
        <taxon>Solanoideae</taxon>
        <taxon>Datureae</taxon>
        <taxon>Datura</taxon>
    </lineage>
</organism>
<keyword evidence="4 7" id="KW-0964">Secreted</keyword>
<keyword evidence="5" id="KW-0732">Signal</keyword>
<evidence type="ECO:0000256" key="3">
    <source>
        <dbReference type="ARBA" id="ARBA00022473"/>
    </source>
</evidence>
<evidence type="ECO:0000256" key="1">
    <source>
        <dbReference type="ARBA" id="ARBA00004613"/>
    </source>
</evidence>
<keyword evidence="3 7" id="KW-0217">Developmental protein</keyword>
<dbReference type="InterPro" id="IPR039455">
    <property type="entry name" value="EPFL"/>
</dbReference>
<evidence type="ECO:0000313" key="9">
    <source>
        <dbReference type="EMBL" id="MCD9637794.1"/>
    </source>
</evidence>
<evidence type="ECO:0000256" key="4">
    <source>
        <dbReference type="ARBA" id="ARBA00022525"/>
    </source>
</evidence>
<accession>A0ABS8UUV9</accession>
<evidence type="ECO:0000256" key="7">
    <source>
        <dbReference type="RuleBase" id="RU367102"/>
    </source>
</evidence>
<comment type="function">
    <text evidence="7">Controls stomatal patterning.</text>
</comment>
<name>A0ABS8UUV9_DATST</name>
<dbReference type="Pfam" id="PF17181">
    <property type="entry name" value="EPF"/>
    <property type="match status" value="1"/>
</dbReference>
<dbReference type="EMBL" id="JACEIK010002560">
    <property type="protein sequence ID" value="MCD9637794.1"/>
    <property type="molecule type" value="Genomic_DNA"/>
</dbReference>
<feature type="transmembrane region" description="Helical" evidence="8">
    <location>
        <begin position="6"/>
        <end position="26"/>
    </location>
</feature>
<comment type="subcellular location">
    <subcellularLocation>
        <location evidence="1 7">Secreted</location>
    </subcellularLocation>
</comment>
<gene>
    <name evidence="9" type="ORF">HAX54_021297</name>
</gene>
<proteinExistence type="inferred from homology"/>
<dbReference type="PANTHER" id="PTHR33109:SF102">
    <property type="entry name" value="EPIDERMAL PATTERNING FACTOR-LIKE PROTEIN 1"/>
    <property type="match status" value="1"/>
</dbReference>
<protein>
    <recommendedName>
        <fullName evidence="7">Epidermal patterning factor-like protein</fullName>
    </recommendedName>
</protein>
<dbReference type="PANTHER" id="PTHR33109">
    <property type="entry name" value="EPIDERMAL PATTERNING FACTOR-LIKE PROTEIN 4"/>
    <property type="match status" value="1"/>
</dbReference>